<organism evidence="2 3">
    <name type="scientific">Bos mutus</name>
    <name type="common">wild yak</name>
    <dbReference type="NCBI Taxonomy" id="72004"/>
    <lineage>
        <taxon>Eukaryota</taxon>
        <taxon>Metazoa</taxon>
        <taxon>Chordata</taxon>
        <taxon>Craniata</taxon>
        <taxon>Vertebrata</taxon>
        <taxon>Euteleostomi</taxon>
        <taxon>Mammalia</taxon>
        <taxon>Eutheria</taxon>
        <taxon>Laurasiatheria</taxon>
        <taxon>Artiodactyla</taxon>
        <taxon>Ruminantia</taxon>
        <taxon>Pecora</taxon>
        <taxon>Bovidae</taxon>
        <taxon>Bovinae</taxon>
        <taxon>Bos</taxon>
    </lineage>
</organism>
<reference evidence="2" key="1">
    <citation type="submission" date="2019-10" db="EMBL/GenBank/DDBJ databases">
        <title>The sequence and de novo assembly of the wild yak genome.</title>
        <authorList>
            <person name="Liu Y."/>
        </authorList>
    </citation>
    <scope>NUCLEOTIDE SEQUENCE [LARGE SCALE GENOMIC DNA]</scope>
    <source>
        <strain evidence="2">WY2019</strain>
    </source>
</reference>
<dbReference type="AlphaFoldDB" id="A0A6B0RQQ0"/>
<keyword evidence="3" id="KW-1185">Reference proteome</keyword>
<evidence type="ECO:0000313" key="2">
    <source>
        <dbReference type="EMBL" id="MXQ89713.1"/>
    </source>
</evidence>
<evidence type="ECO:0000313" key="3">
    <source>
        <dbReference type="Proteomes" id="UP000322234"/>
    </source>
</evidence>
<dbReference type="Proteomes" id="UP000322234">
    <property type="component" value="Unassembled WGS sequence"/>
</dbReference>
<feature type="compositionally biased region" description="Basic and acidic residues" evidence="1">
    <location>
        <begin position="159"/>
        <end position="173"/>
    </location>
</feature>
<accession>A0A6B0RQQ0</accession>
<proteinExistence type="predicted"/>
<name>A0A6B0RQQ0_9CETA</name>
<dbReference type="EMBL" id="VBQZ03000058">
    <property type="protein sequence ID" value="MXQ89713.1"/>
    <property type="molecule type" value="Genomic_DNA"/>
</dbReference>
<comment type="caution">
    <text evidence="2">The sequence shown here is derived from an EMBL/GenBank/DDBJ whole genome shotgun (WGS) entry which is preliminary data.</text>
</comment>
<feature type="compositionally biased region" description="Polar residues" evidence="1">
    <location>
        <begin position="181"/>
        <end position="190"/>
    </location>
</feature>
<sequence>MGGFCRLLQFDVITGTGDPQTSRPYTSIIHTPDPQSFHQSEAGTPPQTAPQVSLCLRRTIAEMLCTVGTDSKGKSARGIQCCEEAERVSLQQAAPGPLDLSTKQDVVWRRFLENTIHLLHFQKFSTPGDRLKWKAKNLLPYRMGSSIYQASTDPPRSNAKGDRISSLQREDRLQPGVRTECSGSLTTQSPEAVADSWGCSPPFSILKDSSDAAPGAPRSTQPCEVNRSELTSTPALVSVSAPQGNQNLPPGAFLTSQGPRYRIRDIMRNPELYTHQWTSRGAFAK</sequence>
<feature type="region of interest" description="Disordered" evidence="1">
    <location>
        <begin position="147"/>
        <end position="193"/>
    </location>
</feature>
<gene>
    <name evidence="2" type="ORF">E5288_WYG011555</name>
</gene>
<protein>
    <submittedName>
        <fullName evidence="2">Uncharacterized protein</fullName>
    </submittedName>
</protein>
<evidence type="ECO:0000256" key="1">
    <source>
        <dbReference type="SAM" id="MobiDB-lite"/>
    </source>
</evidence>